<name>A0A8J5SFC7_ZIZPA</name>
<dbReference type="Proteomes" id="UP000729402">
    <property type="component" value="Unassembled WGS sequence"/>
</dbReference>
<reference evidence="2" key="1">
    <citation type="journal article" date="2021" name="bioRxiv">
        <title>Whole Genome Assembly and Annotation of Northern Wild Rice, Zizania palustris L., Supports a Whole Genome Duplication in the Zizania Genus.</title>
        <authorList>
            <person name="Haas M."/>
            <person name="Kono T."/>
            <person name="Macchietto M."/>
            <person name="Millas R."/>
            <person name="McGilp L."/>
            <person name="Shao M."/>
            <person name="Duquette J."/>
            <person name="Hirsch C.N."/>
            <person name="Kimball J."/>
        </authorList>
    </citation>
    <scope>NUCLEOTIDE SEQUENCE</scope>
    <source>
        <tissue evidence="2">Fresh leaf tissue</tissue>
    </source>
</reference>
<evidence type="ECO:0000313" key="2">
    <source>
        <dbReference type="EMBL" id="KAG8054429.1"/>
    </source>
</evidence>
<organism evidence="2 3">
    <name type="scientific">Zizania palustris</name>
    <name type="common">Northern wild rice</name>
    <dbReference type="NCBI Taxonomy" id="103762"/>
    <lineage>
        <taxon>Eukaryota</taxon>
        <taxon>Viridiplantae</taxon>
        <taxon>Streptophyta</taxon>
        <taxon>Embryophyta</taxon>
        <taxon>Tracheophyta</taxon>
        <taxon>Spermatophyta</taxon>
        <taxon>Magnoliopsida</taxon>
        <taxon>Liliopsida</taxon>
        <taxon>Poales</taxon>
        <taxon>Poaceae</taxon>
        <taxon>BOP clade</taxon>
        <taxon>Oryzoideae</taxon>
        <taxon>Oryzeae</taxon>
        <taxon>Zizaniinae</taxon>
        <taxon>Zizania</taxon>
    </lineage>
</organism>
<evidence type="ECO:0000313" key="3">
    <source>
        <dbReference type="Proteomes" id="UP000729402"/>
    </source>
</evidence>
<comment type="caution">
    <text evidence="2">The sequence shown here is derived from an EMBL/GenBank/DDBJ whole genome shotgun (WGS) entry which is preliminary data.</text>
</comment>
<accession>A0A8J5SFC7</accession>
<reference evidence="2" key="2">
    <citation type="submission" date="2021-02" db="EMBL/GenBank/DDBJ databases">
        <authorList>
            <person name="Kimball J.A."/>
            <person name="Haas M.W."/>
            <person name="Macchietto M."/>
            <person name="Kono T."/>
            <person name="Duquette J."/>
            <person name="Shao M."/>
        </authorList>
    </citation>
    <scope>NUCLEOTIDE SEQUENCE</scope>
    <source>
        <tissue evidence="2">Fresh leaf tissue</tissue>
    </source>
</reference>
<dbReference type="EMBL" id="JAAALK010000288">
    <property type="protein sequence ID" value="KAG8054429.1"/>
    <property type="molecule type" value="Genomic_DNA"/>
</dbReference>
<feature type="compositionally biased region" description="Basic residues" evidence="1">
    <location>
        <begin position="1"/>
        <end position="10"/>
    </location>
</feature>
<protein>
    <submittedName>
        <fullName evidence="2">Uncharacterized protein</fullName>
    </submittedName>
</protein>
<proteinExistence type="predicted"/>
<feature type="region of interest" description="Disordered" evidence="1">
    <location>
        <begin position="1"/>
        <end position="29"/>
    </location>
</feature>
<sequence length="119" mass="13136">MPAGISRKRAAQGLDPLGSEQESRAARRTHASTIMVMALETIAASSSCRRGVGRGWTENWTDIWAAQRGQLASARIRPPPEHLRTAAAVRGTAASRSFEKVRTWLGGEAELAGWRRWRR</sequence>
<gene>
    <name evidence="2" type="ORF">GUJ93_ZPchr0001g32538</name>
</gene>
<dbReference type="AlphaFoldDB" id="A0A8J5SFC7"/>
<evidence type="ECO:0000256" key="1">
    <source>
        <dbReference type="SAM" id="MobiDB-lite"/>
    </source>
</evidence>
<keyword evidence="3" id="KW-1185">Reference proteome</keyword>